<feature type="domain" description="Multidrug resistance protein MdtA-like beta-barrel" evidence="7">
    <location>
        <begin position="214"/>
        <end position="303"/>
    </location>
</feature>
<dbReference type="GO" id="GO:0022857">
    <property type="term" value="F:transmembrane transporter activity"/>
    <property type="evidence" value="ECO:0007669"/>
    <property type="project" value="InterPro"/>
</dbReference>
<evidence type="ECO:0000256" key="1">
    <source>
        <dbReference type="ARBA" id="ARBA00004196"/>
    </source>
</evidence>
<feature type="signal peptide" evidence="4">
    <location>
        <begin position="1"/>
        <end position="28"/>
    </location>
</feature>
<dbReference type="Pfam" id="PF25876">
    <property type="entry name" value="HH_MFP_RND"/>
    <property type="match status" value="1"/>
</dbReference>
<comment type="caution">
    <text evidence="9">The sequence shown here is derived from an EMBL/GenBank/DDBJ whole genome shotgun (WGS) entry which is preliminary data.</text>
</comment>
<dbReference type="InterPro" id="IPR058625">
    <property type="entry name" value="MdtA-like_BSH"/>
</dbReference>
<accession>A0A318GXI8</accession>
<dbReference type="AlphaFoldDB" id="A0A318GXI8"/>
<dbReference type="FunFam" id="2.40.420.20:FF:000001">
    <property type="entry name" value="Efflux RND transporter periplasmic adaptor subunit"/>
    <property type="match status" value="1"/>
</dbReference>
<dbReference type="Proteomes" id="UP000247811">
    <property type="component" value="Unassembled WGS sequence"/>
</dbReference>
<dbReference type="EMBL" id="QJJS01000013">
    <property type="protein sequence ID" value="PXW94530.1"/>
    <property type="molecule type" value="Genomic_DNA"/>
</dbReference>
<evidence type="ECO:0000259" key="8">
    <source>
        <dbReference type="Pfam" id="PF25967"/>
    </source>
</evidence>
<dbReference type="NCBIfam" id="TIGR01730">
    <property type="entry name" value="RND_mfp"/>
    <property type="match status" value="1"/>
</dbReference>
<protein>
    <submittedName>
        <fullName evidence="9">Membrane fusion protein (Multidrug efflux system)</fullName>
    </submittedName>
</protein>
<keyword evidence="4" id="KW-0732">Signal</keyword>
<evidence type="ECO:0000256" key="2">
    <source>
        <dbReference type="ARBA" id="ARBA00009477"/>
    </source>
</evidence>
<dbReference type="GO" id="GO:0046677">
    <property type="term" value="P:response to antibiotic"/>
    <property type="evidence" value="ECO:0007669"/>
    <property type="project" value="TreeGrafter"/>
</dbReference>
<feature type="domain" description="Multidrug resistance protein MdtA-like barrel-sandwich hybrid" evidence="6">
    <location>
        <begin position="67"/>
        <end position="210"/>
    </location>
</feature>
<dbReference type="Pfam" id="PF25917">
    <property type="entry name" value="BSH_RND"/>
    <property type="match status" value="1"/>
</dbReference>
<reference evidence="9 10" key="1">
    <citation type="submission" date="2018-05" db="EMBL/GenBank/DDBJ databases">
        <title>Genomic Encyclopedia of Type Strains, Phase IV (KMG-IV): sequencing the most valuable type-strain genomes for metagenomic binning, comparative biology and taxonomic classification.</title>
        <authorList>
            <person name="Goeker M."/>
        </authorList>
    </citation>
    <scope>NUCLEOTIDE SEQUENCE [LARGE SCALE GENOMIC DNA]</scope>
    <source>
        <strain evidence="9 10">DSM 566</strain>
    </source>
</reference>
<dbReference type="Gene3D" id="2.40.420.20">
    <property type="match status" value="1"/>
</dbReference>
<evidence type="ECO:0000313" key="9">
    <source>
        <dbReference type="EMBL" id="PXW94530.1"/>
    </source>
</evidence>
<dbReference type="SUPFAM" id="SSF111369">
    <property type="entry name" value="HlyD-like secretion proteins"/>
    <property type="match status" value="1"/>
</dbReference>
<comment type="subcellular location">
    <subcellularLocation>
        <location evidence="1">Cell envelope</location>
    </subcellularLocation>
</comment>
<feature type="domain" description="Multidrug resistance protein MdtA-like alpha-helical hairpin" evidence="5">
    <location>
        <begin position="107"/>
        <end position="177"/>
    </location>
</feature>
<comment type="similarity">
    <text evidence="2">Belongs to the membrane fusion protein (MFP) (TC 8.A.1) family.</text>
</comment>
<dbReference type="InterPro" id="IPR058627">
    <property type="entry name" value="MdtA-like_C"/>
</dbReference>
<dbReference type="InterPro" id="IPR058624">
    <property type="entry name" value="MdtA-like_HH"/>
</dbReference>
<evidence type="ECO:0000259" key="5">
    <source>
        <dbReference type="Pfam" id="PF25876"/>
    </source>
</evidence>
<dbReference type="PANTHER" id="PTHR30158:SF3">
    <property type="entry name" value="MULTIDRUG EFFLUX PUMP SUBUNIT ACRA-RELATED"/>
    <property type="match status" value="1"/>
</dbReference>
<feature type="compositionally biased region" description="Low complexity" evidence="3">
    <location>
        <begin position="381"/>
        <end position="403"/>
    </location>
</feature>
<dbReference type="PANTHER" id="PTHR30158">
    <property type="entry name" value="ACRA/E-RELATED COMPONENT OF DRUG EFFLUX TRANSPORTER"/>
    <property type="match status" value="1"/>
</dbReference>
<dbReference type="Gene3D" id="2.40.50.100">
    <property type="match status" value="1"/>
</dbReference>
<dbReference type="Pfam" id="PF25944">
    <property type="entry name" value="Beta-barrel_RND"/>
    <property type="match status" value="1"/>
</dbReference>
<organism evidence="9 10">
    <name type="scientific">Sphaerotilus hippei</name>
    <dbReference type="NCBI Taxonomy" id="744406"/>
    <lineage>
        <taxon>Bacteria</taxon>
        <taxon>Pseudomonadati</taxon>
        <taxon>Pseudomonadota</taxon>
        <taxon>Betaproteobacteria</taxon>
        <taxon>Burkholderiales</taxon>
        <taxon>Sphaerotilaceae</taxon>
        <taxon>Sphaerotilus</taxon>
    </lineage>
</organism>
<feature type="domain" description="Multidrug resistance protein MdtA-like C-terminal permuted SH3" evidence="8">
    <location>
        <begin position="308"/>
        <end position="368"/>
    </location>
</feature>
<dbReference type="GO" id="GO:0005886">
    <property type="term" value="C:plasma membrane"/>
    <property type="evidence" value="ECO:0007669"/>
    <property type="project" value="UniProtKB-SubCell"/>
</dbReference>
<dbReference type="Gene3D" id="1.10.287.470">
    <property type="entry name" value="Helix hairpin bin"/>
    <property type="match status" value="1"/>
</dbReference>
<feature type="region of interest" description="Disordered" evidence="3">
    <location>
        <begin position="374"/>
        <end position="403"/>
    </location>
</feature>
<dbReference type="InterPro" id="IPR058626">
    <property type="entry name" value="MdtA-like_b-barrel"/>
</dbReference>
<evidence type="ECO:0000256" key="3">
    <source>
        <dbReference type="SAM" id="MobiDB-lite"/>
    </source>
</evidence>
<sequence length="403" mass="41067">MLMSTGTALVAVAAAVLLVACGDKGAAAAGPAGAGGMPPPPPVGVVTTALGSAGLSTELPGRLEAWRTAQVRARVTGIVQKRLFTEGADVKAGQSLFQLDAAPYRATLDSAQAALGKADANLAQAQATAQRNEPLAAAKAISQQEWIATQTAVKQAQADVASAKAAVQTARLNVDYASVLAPIGGRIGRSQVTEGALVGQGEATLLATIQQINPLYVNFTQSASEALRLRQAIERGALKRSGDASRVTVVLDDGSEYPLAGKLLFSDLTVDPTSGQVTLRAELPNPKGDLLPGLFVKVRLQQAQTESAILLPQQAVSRGSSGDTVLVVGADHQVSPRPVKVTAGLDNQWVVTDGLKPGEQVVVDGFQKIRPKTPVTPVPWSPAGAASGAAPAAAPSASAAASR</sequence>
<dbReference type="InterPro" id="IPR006143">
    <property type="entry name" value="RND_pump_MFP"/>
</dbReference>
<feature type="chain" id="PRO_5016375230" evidence="4">
    <location>
        <begin position="29"/>
        <end position="403"/>
    </location>
</feature>
<evidence type="ECO:0000313" key="10">
    <source>
        <dbReference type="Proteomes" id="UP000247811"/>
    </source>
</evidence>
<evidence type="ECO:0000259" key="6">
    <source>
        <dbReference type="Pfam" id="PF25917"/>
    </source>
</evidence>
<dbReference type="Pfam" id="PF25967">
    <property type="entry name" value="RND-MFP_C"/>
    <property type="match status" value="1"/>
</dbReference>
<proteinExistence type="inferred from homology"/>
<name>A0A318GXI8_9BURK</name>
<gene>
    <name evidence="9" type="ORF">C7444_11321</name>
</gene>
<dbReference type="Gene3D" id="2.40.30.170">
    <property type="match status" value="1"/>
</dbReference>
<evidence type="ECO:0000259" key="7">
    <source>
        <dbReference type="Pfam" id="PF25944"/>
    </source>
</evidence>
<evidence type="ECO:0000256" key="4">
    <source>
        <dbReference type="SAM" id="SignalP"/>
    </source>
</evidence>
<dbReference type="RefSeq" id="WP_245909565.1">
    <property type="nucleotide sequence ID" value="NZ_QJJS01000013.1"/>
</dbReference>
<keyword evidence="10" id="KW-1185">Reference proteome</keyword>